<accession>A0ACC2PSW0</accession>
<dbReference type="EMBL" id="CM056741">
    <property type="protein sequence ID" value="KAJ8685684.1"/>
    <property type="molecule type" value="Genomic_DNA"/>
</dbReference>
<keyword evidence="2" id="KW-1185">Reference proteome</keyword>
<proteinExistence type="predicted"/>
<organism evidence="1 2">
    <name type="scientific">Eretmocerus hayati</name>
    <dbReference type="NCBI Taxonomy" id="131215"/>
    <lineage>
        <taxon>Eukaryota</taxon>
        <taxon>Metazoa</taxon>
        <taxon>Ecdysozoa</taxon>
        <taxon>Arthropoda</taxon>
        <taxon>Hexapoda</taxon>
        <taxon>Insecta</taxon>
        <taxon>Pterygota</taxon>
        <taxon>Neoptera</taxon>
        <taxon>Endopterygota</taxon>
        <taxon>Hymenoptera</taxon>
        <taxon>Apocrita</taxon>
        <taxon>Proctotrupomorpha</taxon>
        <taxon>Chalcidoidea</taxon>
        <taxon>Aphelinidae</taxon>
        <taxon>Aphelininae</taxon>
        <taxon>Eretmocerus</taxon>
    </lineage>
</organism>
<evidence type="ECO:0000313" key="1">
    <source>
        <dbReference type="EMBL" id="KAJ8685684.1"/>
    </source>
</evidence>
<protein>
    <submittedName>
        <fullName evidence="1">Uncharacterized protein</fullName>
    </submittedName>
</protein>
<gene>
    <name evidence="1" type="ORF">QAD02_021477</name>
</gene>
<dbReference type="Proteomes" id="UP001239111">
    <property type="component" value="Chromosome 1"/>
</dbReference>
<sequence length="207" mass="23841">MVKRRRVEDSASISHECPQSGSTPNDADNRSERLSKDLSNLSQSSSISQSLHSSQRSVLSQNFSPSQSLSQSQTPKRSHHPPDTTPKRSSPRMTPRRLRRESPKITPKQSGHTSPRKTPRRSKRVLPRKLVRDVPQHERLNLIDEFYSNCEYALYCVYLKTIGCIHYINFQLQSRNPDHFSNNRKQHSWDTSYYITTQSPASYCANV</sequence>
<reference evidence="1" key="1">
    <citation type="submission" date="2023-04" db="EMBL/GenBank/DDBJ databases">
        <title>A chromosome-level genome assembly of the parasitoid wasp Eretmocerus hayati.</title>
        <authorList>
            <person name="Zhong Y."/>
            <person name="Liu S."/>
            <person name="Liu Y."/>
        </authorList>
    </citation>
    <scope>NUCLEOTIDE SEQUENCE</scope>
    <source>
        <strain evidence="1">ZJU_SS_LIU_2023</strain>
    </source>
</reference>
<evidence type="ECO:0000313" key="2">
    <source>
        <dbReference type="Proteomes" id="UP001239111"/>
    </source>
</evidence>
<name>A0ACC2PSW0_9HYME</name>
<comment type="caution">
    <text evidence="1">The sequence shown here is derived from an EMBL/GenBank/DDBJ whole genome shotgun (WGS) entry which is preliminary data.</text>
</comment>